<accession>A0ACD5G630</accession>
<reference evidence="1" key="1">
    <citation type="submission" date="2024-11" db="EMBL/GenBank/DDBJ databases">
        <title>Sequencing of Borrelia variable plasmids from multiple Borrelia sensu lato isolates.</title>
        <authorList>
            <person name="Mongodin E.F."/>
            <person name="Rudenko N."/>
            <person name="Fraser C.M."/>
            <person name="Schutzer S."/>
            <person name="Luft B."/>
            <person name="Morgan R."/>
            <person name="Casjens S."/>
            <person name="Qiu W."/>
        </authorList>
    </citation>
    <scope>NUCLEOTIDE SEQUENCE</scope>
    <source>
        <strain evidence="1">SCW30h</strain>
    </source>
</reference>
<gene>
    <name evidence="1" type="ORF">QIA00_05125</name>
</gene>
<keyword evidence="1" id="KW-0614">Plasmid</keyword>
<proteinExistence type="predicted"/>
<evidence type="ECO:0000313" key="2">
    <source>
        <dbReference type="Proteomes" id="UP001305925"/>
    </source>
</evidence>
<organism evidence="1 2">
    <name type="scientific">Borreliella americana</name>
    <dbReference type="NCBI Taxonomy" id="478807"/>
    <lineage>
        <taxon>Bacteria</taxon>
        <taxon>Pseudomonadati</taxon>
        <taxon>Spirochaetota</taxon>
        <taxon>Spirochaetia</taxon>
        <taxon>Spirochaetales</taxon>
        <taxon>Borreliaceae</taxon>
        <taxon>Borreliella</taxon>
    </lineage>
</organism>
<dbReference type="EMBL" id="CP179252">
    <property type="protein sequence ID" value="XOU08940.1"/>
    <property type="molecule type" value="Genomic_DNA"/>
</dbReference>
<dbReference type="Proteomes" id="UP001305925">
    <property type="component" value="Plasmid lp36"/>
</dbReference>
<keyword evidence="2" id="KW-1185">Reference proteome</keyword>
<sequence length="1086" mass="127187">MNNNESLFKQAKEYITNLRSTKLEEKTEYSNRTHLENLLNDFNKINQNSSIAIQHEPRRSKEGFGSPDYIVRHNITQGTIGCIEVKKVGQNLDEILKSSQIEKYKNITRSILLTNYIEFIWIKDKEIKLRGSLLTKEELYSEDTKLDKNKLTKIINILFGFFNSHFEKIKSIEALASLLASKTKSLKEEIEVNLKENEEKLNLDIDESGLGELNVLVSTCRILKKSIYSDDFSISEFSDSIAQTITYGLFIARLNSKENIEINFKNIENFIPTNFSLIQNIIKLIKDIHKDSEFNYLRWILESIISIVNNIDTKLIFNEFSFTNSSLNSKDPYLYFYEDFLAKYDASLRKAKGVYYTPSPIVSFIVNSLNEMLKKEFKLNHGIANKEKVTVLDFATGTGTFLLEVIRTIILKEIPEKSGRQKDYINLHILKNLYGFEYLMAPYAVAHLKLSQYLKEVCKVDFNKDSKLKVYLTNTLDLKEITDQKFFSFSFFKDIAKETKEANEIKRNPILVILGNPPYSAESKNNNQYILNLVNDYKKIKNSPINERNTKTLNDDYVKFIRFAENKLENNKKEGLLTIKGSEEGLLGIITNNGYLDNITFRGMRHHLLSTFDEIYILNLHGSSRKKEKTDDGSIDENVFDIQTGVAIAIFAKYKEKEKKNELANVYYSSIKGKRDHKYDFLNKNHIYDLNFEKLDYKEPNYFFIKKDLSNEDIYNKGKSLIDIFNEFNVGIVTRKDKIAIDYTKDTLMDKLRDFAYLPEKNARNKYNIEKDSMFWKLSEIQKFLKNTNFNKSYVKEISYRPFDNRFTYYSKNKGVVVEPRYKTMEHILEIEDNIGLVTTRLLSTNSFKHALVTSEISDKCFVSNKGSESCYLFPLYIKENQGVFKNIKKENFKKDKKDNKDIFREFINTKYNKIFTPEEIFGYIYAVLYSNTYREKFVEFLKIDYPKIIFVNNVDAFLELSNLGTKLINSHLLKDNLKLNNSIGNHAGDYNRIVEKITYKEDTKELYYNSTCCFTNVAKEVYEYEIGSYQVLKSYLKYRKGKELIINENEDEIEHLEKVIKVLSYTINVQKEIDEIIQNLKEFNE</sequence>
<geneLocation type="plasmid" evidence="1 2">
    <name>lp36</name>
</geneLocation>
<protein>
    <submittedName>
        <fullName evidence="1">Type ISP restriction/modification enzyme</fullName>
    </submittedName>
</protein>
<evidence type="ECO:0000313" key="1">
    <source>
        <dbReference type="EMBL" id="XOU08940.1"/>
    </source>
</evidence>
<name>A0ACD5G630_9SPIR</name>